<dbReference type="InterPro" id="IPR027370">
    <property type="entry name" value="Znf-RING_euk"/>
</dbReference>
<evidence type="ECO:0000256" key="2">
    <source>
        <dbReference type="ARBA" id="ARBA00022771"/>
    </source>
</evidence>
<protein>
    <recommendedName>
        <fullName evidence="6">RING-type domain-containing protein</fullName>
    </recommendedName>
</protein>
<keyword evidence="1" id="KW-0479">Metal-binding</keyword>
<organism evidence="7 8">
    <name type="scientific">Fusarium langsethiae</name>
    <dbReference type="NCBI Taxonomy" id="179993"/>
    <lineage>
        <taxon>Eukaryota</taxon>
        <taxon>Fungi</taxon>
        <taxon>Dikarya</taxon>
        <taxon>Ascomycota</taxon>
        <taxon>Pezizomycotina</taxon>
        <taxon>Sordariomycetes</taxon>
        <taxon>Hypocreomycetidae</taxon>
        <taxon>Hypocreales</taxon>
        <taxon>Nectriaceae</taxon>
        <taxon>Fusarium</taxon>
    </lineage>
</organism>
<evidence type="ECO:0000256" key="4">
    <source>
        <dbReference type="PROSITE-ProRule" id="PRU00175"/>
    </source>
</evidence>
<dbReference type="InterPro" id="IPR001841">
    <property type="entry name" value="Znf_RING"/>
</dbReference>
<evidence type="ECO:0000256" key="3">
    <source>
        <dbReference type="ARBA" id="ARBA00022833"/>
    </source>
</evidence>
<evidence type="ECO:0000256" key="1">
    <source>
        <dbReference type="ARBA" id="ARBA00022723"/>
    </source>
</evidence>
<accession>A0A0N0DHV4</accession>
<keyword evidence="3" id="KW-0862">Zinc</keyword>
<feature type="domain" description="RING-type" evidence="6">
    <location>
        <begin position="32"/>
        <end position="95"/>
    </location>
</feature>
<dbReference type="AlphaFoldDB" id="A0A0N0DHV4"/>
<evidence type="ECO:0000256" key="5">
    <source>
        <dbReference type="SAM" id="MobiDB-lite"/>
    </source>
</evidence>
<dbReference type="SUPFAM" id="SSF57850">
    <property type="entry name" value="RING/U-box"/>
    <property type="match status" value="1"/>
</dbReference>
<dbReference type="EMBL" id="JXCE01000008">
    <property type="protein sequence ID" value="KPA46001.1"/>
    <property type="molecule type" value="Genomic_DNA"/>
</dbReference>
<evidence type="ECO:0000313" key="8">
    <source>
        <dbReference type="Proteomes" id="UP000037904"/>
    </source>
</evidence>
<evidence type="ECO:0000313" key="7">
    <source>
        <dbReference type="EMBL" id="KPA46001.1"/>
    </source>
</evidence>
<dbReference type="GO" id="GO:0008270">
    <property type="term" value="F:zinc ion binding"/>
    <property type="evidence" value="ECO:0007669"/>
    <property type="project" value="UniProtKB-KW"/>
</dbReference>
<feature type="region of interest" description="Disordered" evidence="5">
    <location>
        <begin position="342"/>
        <end position="407"/>
    </location>
</feature>
<dbReference type="Gene3D" id="3.30.40.10">
    <property type="entry name" value="Zinc/RING finger domain, C3HC4 (zinc finger)"/>
    <property type="match status" value="1"/>
</dbReference>
<reference evidence="7 8" key="1">
    <citation type="submission" date="2015-04" db="EMBL/GenBank/DDBJ databases">
        <title>The draft genome sequence of Fusarium langsethiae, a T-2/HT-2 mycotoxin producer.</title>
        <authorList>
            <person name="Lysoe E."/>
            <person name="Divon H.H."/>
            <person name="Terzi V."/>
            <person name="Orru L."/>
            <person name="Lamontanara A."/>
            <person name="Kolseth A.-K."/>
            <person name="Frandsen R.J."/>
            <person name="Nielsen K."/>
            <person name="Thrane U."/>
        </authorList>
    </citation>
    <scope>NUCLEOTIDE SEQUENCE [LARGE SCALE GENOMIC DNA]</scope>
    <source>
        <strain evidence="7 8">Fl201059</strain>
    </source>
</reference>
<keyword evidence="8" id="KW-1185">Reference proteome</keyword>
<proteinExistence type="predicted"/>
<dbReference type="Pfam" id="PF13445">
    <property type="entry name" value="zf-RING_UBOX"/>
    <property type="match status" value="1"/>
</dbReference>
<feature type="compositionally biased region" description="Acidic residues" evidence="5">
    <location>
        <begin position="349"/>
        <end position="371"/>
    </location>
</feature>
<keyword evidence="2 4" id="KW-0863">Zinc-finger</keyword>
<dbReference type="PROSITE" id="PS50089">
    <property type="entry name" value="ZF_RING_2"/>
    <property type="match status" value="1"/>
</dbReference>
<dbReference type="Proteomes" id="UP000037904">
    <property type="component" value="Unassembled WGS sequence"/>
</dbReference>
<sequence>MSSIQDFWPCIEEAININNDSSQPNSASHVQCPICMEEIAVTSFPLVPERQGDLPGADPTLGEVLLCGHVLCQGCRMQNEHSSPHHNNRTCPMCRTSLQCIDCGKPSLVMPIPKEGPPSSVPAILSDGGRCRECKAIAGFEQDIHEGEWPEGLEDLEPGFVPLFYHLVGKLEQQRFVVSENRIIEAIATIVRDEFGEMLAKRREVLLDKHHALEGQTPWFGDEAHISTAAIPSMAELPGNDRQRRQRNGGLRTVPASVPAVPSGLRVLPPQATLSLEQQINARAIMLQHQLAGEDLEAVAVLTGSSYEMLDSLRRGALHDEMMLNRPRGAALNQPVVGQYFGGPYFVDSSEDDDSGEDESSSEQEADEDGSGDYFYTETDYSSNGEDDDGFDNDEDVEMAPAHDLVN</sequence>
<gene>
    <name evidence="7" type="ORF">FLAG1_01092</name>
</gene>
<dbReference type="OrthoDB" id="654191at2759"/>
<dbReference type="SMART" id="SM00184">
    <property type="entry name" value="RING"/>
    <property type="match status" value="1"/>
</dbReference>
<feature type="compositionally biased region" description="Acidic residues" evidence="5">
    <location>
        <begin position="385"/>
        <end position="398"/>
    </location>
</feature>
<comment type="caution">
    <text evidence="7">The sequence shown here is derived from an EMBL/GenBank/DDBJ whole genome shotgun (WGS) entry which is preliminary data.</text>
</comment>
<name>A0A0N0DHV4_FUSLA</name>
<evidence type="ECO:0000259" key="6">
    <source>
        <dbReference type="PROSITE" id="PS50089"/>
    </source>
</evidence>
<dbReference type="InterPro" id="IPR013083">
    <property type="entry name" value="Znf_RING/FYVE/PHD"/>
</dbReference>